<evidence type="ECO:0000256" key="6">
    <source>
        <dbReference type="ARBA" id="ARBA00023239"/>
    </source>
</evidence>
<comment type="pathway">
    <text evidence="1 8">Purine metabolism; 7-cyano-7-deazaguanine biosynthesis.</text>
</comment>
<dbReference type="STRING" id="1818881.A3196_07035"/>
<comment type="catalytic activity">
    <reaction evidence="7 8">
        <text>7,8-dihydroneopterin 3'-triphosphate + H2O = 6-carboxy-5,6,7,8-tetrahydropterin + triphosphate + acetaldehyde + 2 H(+)</text>
        <dbReference type="Rhea" id="RHEA:27966"/>
        <dbReference type="ChEBI" id="CHEBI:15343"/>
        <dbReference type="ChEBI" id="CHEBI:15377"/>
        <dbReference type="ChEBI" id="CHEBI:15378"/>
        <dbReference type="ChEBI" id="CHEBI:18036"/>
        <dbReference type="ChEBI" id="CHEBI:58462"/>
        <dbReference type="ChEBI" id="CHEBI:61032"/>
        <dbReference type="EC" id="4.1.2.50"/>
    </reaction>
</comment>
<dbReference type="EC" id="4.-.-.-" evidence="8"/>
<comment type="caution">
    <text evidence="11">The sequence shown here is derived from an EMBL/GenBank/DDBJ whole genome shotgun (WGS) entry which is preliminary data.</text>
</comment>
<evidence type="ECO:0000256" key="5">
    <source>
        <dbReference type="ARBA" id="ARBA00022833"/>
    </source>
</evidence>
<evidence type="ECO:0000256" key="7">
    <source>
        <dbReference type="ARBA" id="ARBA00048807"/>
    </source>
</evidence>
<feature type="active site" description="Charge relay system" evidence="9">
    <location>
        <position position="68"/>
    </location>
</feature>
<keyword evidence="4 8" id="KW-0479">Metal-binding</keyword>
<accession>A0A1E2UP44</accession>
<dbReference type="Pfam" id="PF01242">
    <property type="entry name" value="PTPS"/>
    <property type="match status" value="1"/>
</dbReference>
<protein>
    <recommendedName>
        <fullName evidence="3 8">6-carboxy-5,6,7,8-tetrahydropterin synthase</fullName>
        <ecNumber evidence="8">4.-.-.-</ecNumber>
    </recommendedName>
</protein>
<evidence type="ECO:0000313" key="12">
    <source>
        <dbReference type="Proteomes" id="UP000094849"/>
    </source>
</evidence>
<dbReference type="GO" id="GO:0070497">
    <property type="term" value="F:6-carboxytetrahydropterin synthase activity"/>
    <property type="evidence" value="ECO:0007669"/>
    <property type="project" value="UniProtKB-EC"/>
</dbReference>
<evidence type="ECO:0000256" key="10">
    <source>
        <dbReference type="PIRSR" id="PIRSR006113-2"/>
    </source>
</evidence>
<dbReference type="EMBL" id="LVJZ01000003">
    <property type="protein sequence ID" value="ODB96530.1"/>
    <property type="molecule type" value="Genomic_DNA"/>
</dbReference>
<dbReference type="OrthoDB" id="9804698at2"/>
<evidence type="ECO:0000256" key="2">
    <source>
        <dbReference type="ARBA" id="ARBA00008900"/>
    </source>
</evidence>
<dbReference type="Gene3D" id="3.30.479.10">
    <property type="entry name" value="6-pyruvoyl tetrahydropterin synthase/QueD"/>
    <property type="match status" value="1"/>
</dbReference>
<evidence type="ECO:0000256" key="1">
    <source>
        <dbReference type="ARBA" id="ARBA00005061"/>
    </source>
</evidence>
<dbReference type="Proteomes" id="UP000094849">
    <property type="component" value="Unassembled WGS sequence"/>
</dbReference>
<dbReference type="PANTHER" id="PTHR12589:SF7">
    <property type="entry name" value="6-PYRUVOYL TETRAHYDROBIOPTERIN SYNTHASE"/>
    <property type="match status" value="1"/>
</dbReference>
<comment type="cofactor">
    <cofactor evidence="8 10">
        <name>Zn(2+)</name>
        <dbReference type="ChEBI" id="CHEBI:29105"/>
    </cofactor>
    <text evidence="8 10">Binds 1 zinc ion per subunit.</text>
</comment>
<organism evidence="11 12">
    <name type="scientific">Candidatus Thiodiazotropha endoloripes</name>
    <dbReference type="NCBI Taxonomy" id="1818881"/>
    <lineage>
        <taxon>Bacteria</taxon>
        <taxon>Pseudomonadati</taxon>
        <taxon>Pseudomonadota</taxon>
        <taxon>Gammaproteobacteria</taxon>
        <taxon>Chromatiales</taxon>
        <taxon>Sedimenticolaceae</taxon>
        <taxon>Candidatus Thiodiazotropha</taxon>
    </lineage>
</organism>
<dbReference type="PIRSF" id="PIRSF006113">
    <property type="entry name" value="PTP_synth"/>
    <property type="match status" value="1"/>
</dbReference>
<dbReference type="PANTHER" id="PTHR12589">
    <property type="entry name" value="PYRUVOYL TETRAHYDROBIOPTERIN SYNTHASE"/>
    <property type="match status" value="1"/>
</dbReference>
<reference evidence="11 12" key="1">
    <citation type="submission" date="2016-03" db="EMBL/GenBank/DDBJ databases">
        <title>Chemosynthetic sulphur-oxidizing symbionts of marine invertebrate animals are capable of nitrogen fixation.</title>
        <authorList>
            <person name="Petersen J.M."/>
            <person name="Kemper A."/>
            <person name="Gruber-Vodicka H."/>
            <person name="Cardini U."/>
            <person name="Geest Mvander."/>
            <person name="Kleiner M."/>
            <person name="Bulgheresi S."/>
            <person name="Fussmann M."/>
            <person name="Herbold C."/>
            <person name="Seah B.K.B."/>
            <person name="Antony C.Paul."/>
            <person name="Liu D."/>
            <person name="Belitz A."/>
            <person name="Weber M."/>
        </authorList>
    </citation>
    <scope>NUCLEOTIDE SEQUENCE [LARGE SCALE GENOMIC DNA]</scope>
    <source>
        <strain evidence="11">G_D</strain>
    </source>
</reference>
<evidence type="ECO:0000256" key="8">
    <source>
        <dbReference type="PIRNR" id="PIRNR006113"/>
    </source>
</evidence>
<name>A0A1E2UP44_9GAMM</name>
<dbReference type="AlphaFoldDB" id="A0A1E2UP44"/>
<feature type="active site" description="Charge relay system" evidence="9">
    <location>
        <position position="123"/>
    </location>
</feature>
<gene>
    <name evidence="11" type="ORF">A3196_07035</name>
</gene>
<comment type="similarity">
    <text evidence="2 8">Belongs to the PTPS family. QueD subfamily.</text>
</comment>
<dbReference type="RefSeq" id="WP_069004259.1">
    <property type="nucleotide sequence ID" value="NZ_LVJW01000003.1"/>
</dbReference>
<evidence type="ECO:0000256" key="3">
    <source>
        <dbReference type="ARBA" id="ARBA00018141"/>
    </source>
</evidence>
<keyword evidence="6 8" id="KW-0456">Lyase</keyword>
<keyword evidence="5 8" id="KW-0862">Zinc</keyword>
<dbReference type="InterPro" id="IPR007115">
    <property type="entry name" value="6-PTP_synth/QueD"/>
</dbReference>
<dbReference type="SUPFAM" id="SSF55620">
    <property type="entry name" value="Tetrahydrobiopterin biosynthesis enzymes-like"/>
    <property type="match status" value="1"/>
</dbReference>
<dbReference type="GO" id="GO:0008616">
    <property type="term" value="P:tRNA queuosine(34) biosynthetic process"/>
    <property type="evidence" value="ECO:0007669"/>
    <property type="project" value="UniProtKB-KW"/>
</dbReference>
<sequence>MYTVTKEIHFCYGHRLLNHKGKCRHLHGHNATAVIHLESTQLDELGMVCDFSEIGDYVKKWVNQNLDHNMLLHSDDPVLPLLQEAGESVYVMPNNPTAENIARLIFDYVEAGGYPVVQVSLHETDSALASYRKP</sequence>
<evidence type="ECO:0000256" key="9">
    <source>
        <dbReference type="PIRSR" id="PIRSR006113-1"/>
    </source>
</evidence>
<keyword evidence="12" id="KW-1185">Reference proteome</keyword>
<dbReference type="UniPathway" id="UPA00391"/>
<keyword evidence="8" id="KW-0671">Queuosine biosynthesis</keyword>
<dbReference type="InterPro" id="IPR038418">
    <property type="entry name" value="6-PTP_synth/QueD_sf"/>
</dbReference>
<dbReference type="GO" id="GO:0046872">
    <property type="term" value="F:metal ion binding"/>
    <property type="evidence" value="ECO:0007669"/>
    <property type="project" value="UniProtKB-KW"/>
</dbReference>
<feature type="active site" description="Proton acceptor" evidence="9">
    <location>
        <position position="23"/>
    </location>
</feature>
<feature type="binding site" evidence="10">
    <location>
        <position position="29"/>
    </location>
    <ligand>
        <name>Zn(2+)</name>
        <dbReference type="ChEBI" id="CHEBI:29105"/>
    </ligand>
</feature>
<evidence type="ECO:0000313" key="11">
    <source>
        <dbReference type="EMBL" id="ODB96530.1"/>
    </source>
</evidence>
<feature type="binding site" evidence="10">
    <location>
        <position position="27"/>
    </location>
    <ligand>
        <name>Zn(2+)</name>
        <dbReference type="ChEBI" id="CHEBI:29105"/>
    </ligand>
</feature>
<proteinExistence type="inferred from homology"/>
<evidence type="ECO:0000256" key="4">
    <source>
        <dbReference type="ARBA" id="ARBA00022723"/>
    </source>
</evidence>
<feature type="binding site" evidence="10">
    <location>
        <position position="14"/>
    </location>
    <ligand>
        <name>Zn(2+)</name>
        <dbReference type="ChEBI" id="CHEBI:29105"/>
    </ligand>
</feature>